<dbReference type="InterPro" id="IPR015797">
    <property type="entry name" value="NUDIX_hydrolase-like_dom_sf"/>
</dbReference>
<dbReference type="OrthoDB" id="177518at2"/>
<keyword evidence="6" id="KW-1185">Reference proteome</keyword>
<evidence type="ECO:0000313" key="5">
    <source>
        <dbReference type="EMBL" id="GEP68548.1"/>
    </source>
</evidence>
<dbReference type="PANTHER" id="PTHR43736:SF1">
    <property type="entry name" value="DIHYDRONEOPTERIN TRIPHOSPHATE DIPHOSPHATASE"/>
    <property type="match status" value="1"/>
</dbReference>
<dbReference type="CDD" id="cd03424">
    <property type="entry name" value="NUDIX_ADPRase_Nudt5_UGPPase_Nudt14"/>
    <property type="match status" value="1"/>
</dbReference>
<proteinExistence type="inferred from homology"/>
<gene>
    <name evidence="5" type="ORF">CSO01_12630</name>
</gene>
<dbReference type="PRINTS" id="PR00502">
    <property type="entry name" value="NUDIXFAMILY"/>
</dbReference>
<feature type="domain" description="Nudix hydrolase" evidence="4">
    <location>
        <begin position="38"/>
        <end position="167"/>
    </location>
</feature>
<evidence type="ECO:0000313" key="6">
    <source>
        <dbReference type="Proteomes" id="UP000321798"/>
    </source>
</evidence>
<keyword evidence="2 3" id="KW-0378">Hydrolase</keyword>
<accession>A0A512PBI8</accession>
<dbReference type="PROSITE" id="PS00893">
    <property type="entry name" value="NUDIX_BOX"/>
    <property type="match status" value="1"/>
</dbReference>
<dbReference type="PROSITE" id="PS51462">
    <property type="entry name" value="NUDIX"/>
    <property type="match status" value="1"/>
</dbReference>
<dbReference type="GO" id="GO:0016787">
    <property type="term" value="F:hydrolase activity"/>
    <property type="evidence" value="ECO:0007669"/>
    <property type="project" value="UniProtKB-KW"/>
</dbReference>
<dbReference type="RefSeq" id="WP_146952279.1">
    <property type="nucleotide sequence ID" value="NZ_BAABBJ010000009.1"/>
</dbReference>
<comment type="caution">
    <text evidence="5">The sequence shown here is derived from an EMBL/GenBank/DDBJ whole genome shotgun (WGS) entry which is preliminary data.</text>
</comment>
<evidence type="ECO:0000256" key="3">
    <source>
        <dbReference type="RuleBase" id="RU003476"/>
    </source>
</evidence>
<dbReference type="Pfam" id="PF00293">
    <property type="entry name" value="NUDIX"/>
    <property type="match status" value="1"/>
</dbReference>
<name>A0A512PBI8_9CELL</name>
<protein>
    <submittedName>
        <fullName evidence="5">NUDIX hydrolase</fullName>
    </submittedName>
</protein>
<dbReference type="PANTHER" id="PTHR43736">
    <property type="entry name" value="ADP-RIBOSE PYROPHOSPHATASE"/>
    <property type="match status" value="1"/>
</dbReference>
<evidence type="ECO:0000256" key="1">
    <source>
        <dbReference type="ARBA" id="ARBA00005582"/>
    </source>
</evidence>
<comment type="similarity">
    <text evidence="1 3">Belongs to the Nudix hydrolase family.</text>
</comment>
<dbReference type="EMBL" id="BKAL01000003">
    <property type="protein sequence ID" value="GEP68548.1"/>
    <property type="molecule type" value="Genomic_DNA"/>
</dbReference>
<dbReference type="Proteomes" id="UP000321798">
    <property type="component" value="Unassembled WGS sequence"/>
</dbReference>
<dbReference type="InterPro" id="IPR020084">
    <property type="entry name" value="NUDIX_hydrolase_CS"/>
</dbReference>
<sequence length="179" mass="20074">MRWQTYGERTLYDSPWVSLSLVDVDVPGHGRLDHHVVRIPRGASGVVVHDLDRGLLLLWRHRFIVDRWGWEIPAGRIDEGESAEQAAAREVLEETGWRPGPLRPLLTYHPSPGAVDQTFHVFVADGATYVGPPSDPSEADRIEWVPLEEVRGFVRDGSLGDGMSVTGVLRFLLEHPERA</sequence>
<reference evidence="5 6" key="1">
    <citation type="submission" date="2019-07" db="EMBL/GenBank/DDBJ databases">
        <title>Whole genome shotgun sequence of Cellulomonas soli NBRC 109434.</title>
        <authorList>
            <person name="Hosoyama A."/>
            <person name="Uohara A."/>
            <person name="Ohji S."/>
            <person name="Ichikawa N."/>
        </authorList>
    </citation>
    <scope>NUCLEOTIDE SEQUENCE [LARGE SCALE GENOMIC DNA]</scope>
    <source>
        <strain evidence="5 6">NBRC 109434</strain>
    </source>
</reference>
<dbReference type="SUPFAM" id="SSF55811">
    <property type="entry name" value="Nudix"/>
    <property type="match status" value="1"/>
</dbReference>
<dbReference type="AlphaFoldDB" id="A0A512PBI8"/>
<dbReference type="InterPro" id="IPR000086">
    <property type="entry name" value="NUDIX_hydrolase_dom"/>
</dbReference>
<dbReference type="InterPro" id="IPR020476">
    <property type="entry name" value="Nudix_hydrolase"/>
</dbReference>
<evidence type="ECO:0000259" key="4">
    <source>
        <dbReference type="PROSITE" id="PS51462"/>
    </source>
</evidence>
<organism evidence="5 6">
    <name type="scientific">Cellulomonas soli</name>
    <dbReference type="NCBI Taxonomy" id="931535"/>
    <lineage>
        <taxon>Bacteria</taxon>
        <taxon>Bacillati</taxon>
        <taxon>Actinomycetota</taxon>
        <taxon>Actinomycetes</taxon>
        <taxon>Micrococcales</taxon>
        <taxon>Cellulomonadaceae</taxon>
        <taxon>Cellulomonas</taxon>
    </lineage>
</organism>
<evidence type="ECO:0000256" key="2">
    <source>
        <dbReference type="ARBA" id="ARBA00022801"/>
    </source>
</evidence>
<dbReference type="Gene3D" id="3.90.79.10">
    <property type="entry name" value="Nucleoside Triphosphate Pyrophosphohydrolase"/>
    <property type="match status" value="1"/>
</dbReference>